<dbReference type="RefSeq" id="WP_147920050.1">
    <property type="nucleotide sequence ID" value="NZ_VRTY01000004.1"/>
</dbReference>
<dbReference type="AlphaFoldDB" id="A0A5C8KD04"/>
<keyword evidence="1" id="KW-0805">Transcription regulation</keyword>
<evidence type="ECO:0000256" key="1">
    <source>
        <dbReference type="ARBA" id="ARBA00023015"/>
    </source>
</evidence>
<organism evidence="7 8">
    <name type="scientific">Pontibacter qinzhouensis</name>
    <dbReference type="NCBI Taxonomy" id="2603253"/>
    <lineage>
        <taxon>Bacteria</taxon>
        <taxon>Pseudomonadati</taxon>
        <taxon>Bacteroidota</taxon>
        <taxon>Cytophagia</taxon>
        <taxon>Cytophagales</taxon>
        <taxon>Hymenobacteraceae</taxon>
        <taxon>Pontibacter</taxon>
    </lineage>
</organism>
<name>A0A5C8KD04_9BACT</name>
<evidence type="ECO:0000313" key="7">
    <source>
        <dbReference type="EMBL" id="TXK52180.1"/>
    </source>
</evidence>
<feature type="coiled-coil region" evidence="4">
    <location>
        <begin position="151"/>
        <end position="182"/>
    </location>
</feature>
<sequence length="236" mass="27225">MADNDLESKLQQRIKDLEEELAQTKEKCSFLERVVHELPANIYISDLDEGVVWCNRTNEETLGYSLSEIIEMGGFNYLKEIVHPDDQTVPENSLAHYRHFSGAEYGGIFRARHKQEQEYKWYTGWAKSFSRKENGEVKDILCVDVDLSSRMDTEEQLVAALKDNLKNKNKLLIKNLRKREVQVLNMICMGMSTRAIAEQLFLSYHTVETHRKNIQRKLGTNNVAEMVVLAREAGLG</sequence>
<proteinExistence type="predicted"/>
<dbReference type="GO" id="GO:0003677">
    <property type="term" value="F:DNA binding"/>
    <property type="evidence" value="ECO:0007669"/>
    <property type="project" value="UniProtKB-KW"/>
</dbReference>
<dbReference type="GO" id="GO:0006355">
    <property type="term" value="P:regulation of DNA-templated transcription"/>
    <property type="evidence" value="ECO:0007669"/>
    <property type="project" value="InterPro"/>
</dbReference>
<accession>A0A5C8KD04</accession>
<dbReference type="Gene3D" id="3.30.450.20">
    <property type="entry name" value="PAS domain"/>
    <property type="match status" value="1"/>
</dbReference>
<dbReference type="CDD" id="cd00130">
    <property type="entry name" value="PAS"/>
    <property type="match status" value="1"/>
</dbReference>
<dbReference type="InterPro" id="IPR000792">
    <property type="entry name" value="Tscrpt_reg_LuxR_C"/>
</dbReference>
<evidence type="ECO:0000256" key="4">
    <source>
        <dbReference type="SAM" id="Coils"/>
    </source>
</evidence>
<dbReference type="PRINTS" id="PR00038">
    <property type="entry name" value="HTHLUXR"/>
</dbReference>
<dbReference type="InterPro" id="IPR036388">
    <property type="entry name" value="WH-like_DNA-bd_sf"/>
</dbReference>
<dbReference type="OrthoDB" id="965844at2"/>
<dbReference type="Gene3D" id="1.10.10.10">
    <property type="entry name" value="Winged helix-like DNA-binding domain superfamily/Winged helix DNA-binding domain"/>
    <property type="match status" value="1"/>
</dbReference>
<keyword evidence="4" id="KW-0175">Coiled coil</keyword>
<dbReference type="SMART" id="SM00091">
    <property type="entry name" value="PAS"/>
    <property type="match status" value="1"/>
</dbReference>
<dbReference type="SMART" id="SM00421">
    <property type="entry name" value="HTH_LUXR"/>
    <property type="match status" value="1"/>
</dbReference>
<evidence type="ECO:0000259" key="6">
    <source>
        <dbReference type="PROSITE" id="PS50112"/>
    </source>
</evidence>
<gene>
    <name evidence="7" type="ORF">FVR03_01810</name>
</gene>
<dbReference type="EMBL" id="VRTY01000004">
    <property type="protein sequence ID" value="TXK52180.1"/>
    <property type="molecule type" value="Genomic_DNA"/>
</dbReference>
<keyword evidence="8" id="KW-1185">Reference proteome</keyword>
<evidence type="ECO:0000256" key="3">
    <source>
        <dbReference type="ARBA" id="ARBA00023163"/>
    </source>
</evidence>
<dbReference type="InterPro" id="IPR000014">
    <property type="entry name" value="PAS"/>
</dbReference>
<dbReference type="PROSITE" id="PS00622">
    <property type="entry name" value="HTH_LUXR_1"/>
    <property type="match status" value="1"/>
</dbReference>
<feature type="coiled-coil region" evidence="4">
    <location>
        <begin position="7"/>
        <end position="34"/>
    </location>
</feature>
<dbReference type="InterPro" id="IPR016032">
    <property type="entry name" value="Sig_transdc_resp-reg_C-effctor"/>
</dbReference>
<dbReference type="SUPFAM" id="SSF55785">
    <property type="entry name" value="PYP-like sensor domain (PAS domain)"/>
    <property type="match status" value="1"/>
</dbReference>
<dbReference type="PANTHER" id="PTHR44688">
    <property type="entry name" value="DNA-BINDING TRANSCRIPTIONAL ACTIVATOR DEVR_DOSR"/>
    <property type="match status" value="1"/>
</dbReference>
<dbReference type="PANTHER" id="PTHR44688:SF16">
    <property type="entry name" value="DNA-BINDING TRANSCRIPTIONAL ACTIVATOR DEVR_DOSR"/>
    <property type="match status" value="1"/>
</dbReference>
<dbReference type="Pfam" id="PF08447">
    <property type="entry name" value="PAS_3"/>
    <property type="match status" value="1"/>
</dbReference>
<keyword evidence="2" id="KW-0238">DNA-binding</keyword>
<dbReference type="SUPFAM" id="SSF46894">
    <property type="entry name" value="C-terminal effector domain of the bipartite response regulators"/>
    <property type="match status" value="1"/>
</dbReference>
<dbReference type="PROSITE" id="PS50043">
    <property type="entry name" value="HTH_LUXR_2"/>
    <property type="match status" value="1"/>
</dbReference>
<feature type="domain" description="PAS" evidence="6">
    <location>
        <begin position="27"/>
        <end position="87"/>
    </location>
</feature>
<reference evidence="7 8" key="1">
    <citation type="submission" date="2019-08" db="EMBL/GenBank/DDBJ databases">
        <authorList>
            <person name="Shi S."/>
        </authorList>
    </citation>
    <scope>NUCLEOTIDE SEQUENCE [LARGE SCALE GENOMIC DNA]</scope>
    <source>
        <strain evidence="7 8">GY10130</strain>
    </source>
</reference>
<dbReference type="InterPro" id="IPR035965">
    <property type="entry name" value="PAS-like_dom_sf"/>
</dbReference>
<keyword evidence="3" id="KW-0804">Transcription</keyword>
<evidence type="ECO:0000256" key="2">
    <source>
        <dbReference type="ARBA" id="ARBA00023125"/>
    </source>
</evidence>
<feature type="domain" description="HTH luxR-type" evidence="5">
    <location>
        <begin position="169"/>
        <end position="234"/>
    </location>
</feature>
<evidence type="ECO:0000313" key="8">
    <source>
        <dbReference type="Proteomes" id="UP000321926"/>
    </source>
</evidence>
<dbReference type="CDD" id="cd06170">
    <property type="entry name" value="LuxR_C_like"/>
    <property type="match status" value="1"/>
</dbReference>
<protein>
    <submittedName>
        <fullName evidence="7">PAS domain-containing protein</fullName>
    </submittedName>
</protein>
<evidence type="ECO:0000259" key="5">
    <source>
        <dbReference type="PROSITE" id="PS50043"/>
    </source>
</evidence>
<dbReference type="Proteomes" id="UP000321926">
    <property type="component" value="Unassembled WGS sequence"/>
</dbReference>
<dbReference type="Pfam" id="PF00196">
    <property type="entry name" value="GerE"/>
    <property type="match status" value="1"/>
</dbReference>
<dbReference type="InterPro" id="IPR013655">
    <property type="entry name" value="PAS_fold_3"/>
</dbReference>
<comment type="caution">
    <text evidence="7">The sequence shown here is derived from an EMBL/GenBank/DDBJ whole genome shotgun (WGS) entry which is preliminary data.</text>
</comment>
<dbReference type="PROSITE" id="PS50112">
    <property type="entry name" value="PAS"/>
    <property type="match status" value="1"/>
</dbReference>